<evidence type="ECO:0000313" key="5">
    <source>
        <dbReference type="Proteomes" id="UP000180215"/>
    </source>
</evidence>
<keyword evidence="2" id="KW-0378">Hydrolase</keyword>
<protein>
    <recommendedName>
        <fullName evidence="3">PNPLA domain-containing protein</fullName>
    </recommendedName>
</protein>
<dbReference type="Proteomes" id="UP000180215">
    <property type="component" value="Unassembled WGS sequence"/>
</dbReference>
<dbReference type="InterPro" id="IPR002641">
    <property type="entry name" value="PNPLA_dom"/>
</dbReference>
<evidence type="ECO:0000256" key="2">
    <source>
        <dbReference type="PROSITE-ProRule" id="PRU01161"/>
    </source>
</evidence>
<dbReference type="Gene3D" id="3.40.1090.10">
    <property type="entry name" value="Cytosolic phospholipase A2 catalytic domain"/>
    <property type="match status" value="1"/>
</dbReference>
<evidence type="ECO:0000313" key="4">
    <source>
        <dbReference type="EMBL" id="OHV16508.1"/>
    </source>
</evidence>
<dbReference type="PROSITE" id="PS51635">
    <property type="entry name" value="PNPLA"/>
    <property type="match status" value="1"/>
</dbReference>
<gene>
    <name evidence="4" type="ORF">BK022_11750</name>
</gene>
<feature type="active site" description="Proton acceptor" evidence="2">
    <location>
        <position position="275"/>
    </location>
</feature>
<accession>A0A1S1P0K1</accession>
<dbReference type="GO" id="GO:0016042">
    <property type="term" value="P:lipid catabolic process"/>
    <property type="evidence" value="ECO:0007669"/>
    <property type="project" value="UniProtKB-UniRule"/>
</dbReference>
<organism evidence="4 5">
    <name type="scientific">Methylorubrum extorquens</name>
    <name type="common">Methylobacterium dichloromethanicum</name>
    <name type="synonym">Methylobacterium extorquens</name>
    <dbReference type="NCBI Taxonomy" id="408"/>
    <lineage>
        <taxon>Bacteria</taxon>
        <taxon>Pseudomonadati</taxon>
        <taxon>Pseudomonadota</taxon>
        <taxon>Alphaproteobacteria</taxon>
        <taxon>Hyphomicrobiales</taxon>
        <taxon>Methylobacteriaceae</taxon>
        <taxon>Methylorubrum</taxon>
    </lineage>
</organism>
<dbReference type="InterPro" id="IPR016035">
    <property type="entry name" value="Acyl_Trfase/lysoPLipase"/>
</dbReference>
<dbReference type="Pfam" id="PF01734">
    <property type="entry name" value="Patatin"/>
    <property type="match status" value="1"/>
</dbReference>
<reference evidence="4 5" key="1">
    <citation type="submission" date="2016-10" db="EMBL/GenBank/DDBJ databases">
        <title>Draft genome sequence of Methylobacterium extorquens CP3, a seed endophyte of Crotalaria pumila with plant growth-promoting and metal tolerance properties.</title>
        <authorList>
            <person name="Sanchez-Lopez A.S."/>
            <person name="Van Hamme J.D."/>
            <person name="Thijs S."/>
            <person name="Mcammond B.M."/>
            <person name="Stevens V."/>
            <person name="Gonzalez-Chavez M.D.C."/>
            <person name="Vangronsveld J."/>
        </authorList>
    </citation>
    <scope>NUCLEOTIDE SEQUENCE [LARGE SCALE GENOMIC DNA]</scope>
    <source>
        <strain evidence="4 5">CP3</strain>
    </source>
</reference>
<dbReference type="PROSITE" id="PS51257">
    <property type="entry name" value="PROKAR_LIPOPROTEIN"/>
    <property type="match status" value="1"/>
</dbReference>
<feature type="short sequence motif" description="GXGXXG" evidence="2">
    <location>
        <begin position="100"/>
        <end position="105"/>
    </location>
</feature>
<comment type="caution">
    <text evidence="4">The sequence shown here is derived from an EMBL/GenBank/DDBJ whole genome shotgun (WGS) entry which is preliminary data.</text>
</comment>
<dbReference type="GO" id="GO:0016787">
    <property type="term" value="F:hydrolase activity"/>
    <property type="evidence" value="ECO:0007669"/>
    <property type="project" value="UniProtKB-UniRule"/>
</dbReference>
<dbReference type="SUPFAM" id="SSF52151">
    <property type="entry name" value="FabD/lysophospholipase-like"/>
    <property type="match status" value="1"/>
</dbReference>
<dbReference type="EMBL" id="MNAO01000120">
    <property type="protein sequence ID" value="OHV16508.1"/>
    <property type="molecule type" value="Genomic_DNA"/>
</dbReference>
<feature type="short sequence motif" description="DGA/G" evidence="2">
    <location>
        <begin position="275"/>
        <end position="277"/>
    </location>
</feature>
<dbReference type="AlphaFoldDB" id="A0A1S1P0K1"/>
<keyword evidence="2" id="KW-0442">Lipid degradation</keyword>
<keyword evidence="1 2" id="KW-0443">Lipid metabolism</keyword>
<name>A0A1S1P0K1_METEX</name>
<evidence type="ECO:0000256" key="1">
    <source>
        <dbReference type="ARBA" id="ARBA00023098"/>
    </source>
</evidence>
<proteinExistence type="predicted"/>
<sequence>MFDYRPERPLSHAALRATLLVALAIVLAGCETMGARMPLPGSLVDAAQVTNFDRIRFWGDRDTPAIRAVIAEQYRQIGLAARAGQRPGSRSVADYLAVSGGGSDGAYAAGFMKGWSASGLRPDFEVVTGVSTGAFAAPFIFLGPDYDEMLERIFTSYGDRDLYTDRGLLGFAGSSLRDSAPLRKIVATHVTDELIERIAGQQKLGRRLLVQTTNIDAQRPVIWDLTAIAASGRPDRRELFISVLMASAAIPGVFPPERMKVTGEDGRIYDELHVDGGGTSQLFLAPQDVRIDQLEERIIGRARAHNLYVIRNGRLGPVYAPVAERTLDLAKRGIETLVKGQAASNIAEMKRFARSNGFRFRYTAIPDDFPGTPASDFDRAYMRALFEQGYASGSAGRWQAGSMEEVALMR</sequence>
<feature type="domain" description="PNPLA" evidence="3">
    <location>
        <begin position="96"/>
        <end position="288"/>
    </location>
</feature>
<feature type="short sequence motif" description="GXSXG" evidence="2">
    <location>
        <begin position="129"/>
        <end position="133"/>
    </location>
</feature>
<feature type="active site" description="Nucleophile" evidence="2">
    <location>
        <position position="131"/>
    </location>
</feature>
<evidence type="ECO:0000259" key="3">
    <source>
        <dbReference type="PROSITE" id="PS51635"/>
    </source>
</evidence>